<reference evidence="1" key="1">
    <citation type="journal article" date="2012" name="Science">
        <title>Fermentation, hydrogen, and sulfur metabolism in multiple uncultivated bacterial phyla.</title>
        <authorList>
            <person name="Wrighton K.C."/>
            <person name="Thomas B.C."/>
            <person name="Sharon I."/>
            <person name="Miller C.S."/>
            <person name="Castelle C.J."/>
            <person name="VerBerkmoes N.C."/>
            <person name="Wilkins M.J."/>
            <person name="Hettich R.L."/>
            <person name="Lipton M.S."/>
            <person name="Williams K.H."/>
            <person name="Long P.E."/>
            <person name="Banfield J.F."/>
        </authorList>
    </citation>
    <scope>NUCLEOTIDE SEQUENCE [LARGE SCALE GENOMIC DNA]</scope>
</reference>
<dbReference type="AlphaFoldDB" id="K2FDZ3"/>
<evidence type="ECO:0000313" key="1">
    <source>
        <dbReference type="EMBL" id="EKE29361.1"/>
    </source>
</evidence>
<protein>
    <submittedName>
        <fullName evidence="1">Uncharacterized protein</fullName>
    </submittedName>
</protein>
<name>K2FDZ3_9BACT</name>
<accession>K2FDZ3</accession>
<gene>
    <name evidence="1" type="ORF">ACD_2C00185G0006</name>
</gene>
<proteinExistence type="predicted"/>
<organism evidence="1">
    <name type="scientific">uncultured bacterium</name>
    <name type="common">gcode 4</name>
    <dbReference type="NCBI Taxonomy" id="1234023"/>
    <lineage>
        <taxon>Bacteria</taxon>
        <taxon>environmental samples</taxon>
    </lineage>
</organism>
<dbReference type="EMBL" id="AMFJ01000185">
    <property type="protein sequence ID" value="EKE29361.1"/>
    <property type="molecule type" value="Genomic_DNA"/>
</dbReference>
<comment type="caution">
    <text evidence="1">The sequence shown here is derived from an EMBL/GenBank/DDBJ whole genome shotgun (WGS) entry which is preliminary data.</text>
</comment>
<sequence length="78" mass="9588">MTESLSFRKSGSEWEILYRSKWISSFIWHIWLKDFSLTLEMTAHDLSFRKSGSEWEIPYRWFILMSEWDGSWNKSRMT</sequence>